<evidence type="ECO:0000256" key="1">
    <source>
        <dbReference type="SAM" id="Coils"/>
    </source>
</evidence>
<organism evidence="2 3">
    <name type="scientific">Candidatus Thermodesulfobacterium syntrophicum</name>
    <dbReference type="NCBI Taxonomy" id="3060442"/>
    <lineage>
        <taxon>Bacteria</taxon>
        <taxon>Pseudomonadati</taxon>
        <taxon>Thermodesulfobacteriota</taxon>
        <taxon>Thermodesulfobacteria</taxon>
        <taxon>Thermodesulfobacteriales</taxon>
        <taxon>Thermodesulfobacteriaceae</taxon>
        <taxon>Thermodesulfobacterium</taxon>
    </lineage>
</organism>
<dbReference type="EMBL" id="JAPHEG010000005">
    <property type="protein sequence ID" value="MDF2954032.1"/>
    <property type="molecule type" value="Genomic_DNA"/>
</dbReference>
<comment type="caution">
    <text evidence="2">The sequence shown here is derived from an EMBL/GenBank/DDBJ whole genome shotgun (WGS) entry which is preliminary data.</text>
</comment>
<proteinExistence type="predicted"/>
<dbReference type="InterPro" id="IPR046598">
    <property type="entry name" value="DUF6657"/>
</dbReference>
<dbReference type="Proteomes" id="UP001144110">
    <property type="component" value="Unassembled WGS sequence"/>
</dbReference>
<gene>
    <name evidence="2" type="ORF">OD816_001277</name>
</gene>
<keyword evidence="1" id="KW-0175">Coiled coil</keyword>
<dbReference type="Pfam" id="PF20362">
    <property type="entry name" value="DUF6657"/>
    <property type="match status" value="1"/>
</dbReference>
<reference evidence="2" key="1">
    <citation type="submission" date="2022-11" db="EMBL/GenBank/DDBJ databases">
        <title>Candidatus Alkanophaga archaea from heated hydrothermal vent sediment oxidize petroleum alkanes.</title>
        <authorList>
            <person name="Zehnle H."/>
            <person name="Laso-Perez R."/>
            <person name="Lipp J."/>
            <person name="Teske A."/>
            <person name="Wegener G."/>
        </authorList>
    </citation>
    <scope>NUCLEOTIDE SEQUENCE</scope>
    <source>
        <strain evidence="2">MCA70</strain>
    </source>
</reference>
<evidence type="ECO:0000313" key="3">
    <source>
        <dbReference type="Proteomes" id="UP001144110"/>
    </source>
</evidence>
<dbReference type="AlphaFoldDB" id="A0AAE3P2M8"/>
<sequence length="200" mass="23680">MPDEIKSALEIALEKAEKIGKASKEELEVFKLKEEAQRLVAKFLRNEISDFEERIKEFLKDKNPQQKKIIYQGMVDVFLRNVVLPSYEYQLEDIKKTLEGLRNLFKNIPEISKICQQLEKLLKEYYTHKEAIYNELVKRFNTGVEALEKALSDQLGTEVKVSVEEHPQFKEEWNKIKSKLDEEYGKQLEYFKNIFKKIVS</sequence>
<name>A0AAE3P2M8_9BACT</name>
<evidence type="ECO:0000313" key="2">
    <source>
        <dbReference type="EMBL" id="MDF2954032.1"/>
    </source>
</evidence>
<feature type="coiled-coil region" evidence="1">
    <location>
        <begin position="22"/>
        <end position="61"/>
    </location>
</feature>
<protein>
    <submittedName>
        <fullName evidence="2">Uncharacterized protein</fullName>
    </submittedName>
</protein>
<accession>A0AAE3P2M8</accession>